<protein>
    <submittedName>
        <fullName evidence="2">Variant surface glycoprotein 3354</fullName>
    </submittedName>
</protein>
<dbReference type="VEuPathDB" id="TriTrypDB:Tb927.9.18050"/>
<sequence>GKRGNTDNAHLSITIVPPWMSRLKDKLQKDFLKYLLTPSKAKQITSLTVNNKAAFEPGRNQTKNKAKHQASCFENMTQRRRNLSTTDSLKAPPLRLIVTALAILFTKKGSSQSDGDAVQAVNDACTELAYLTHLKSAFGTAASTLADNVKKLTEEEKELELETAMHSGTPTGTVKTTALEISRRQGQLEAMQHINAATTPEYSAAKNEGTPGNILHSASVAVSLTLQLKKGTASPNCDTKASEDKLKLAASELPTAANYRGVENKDFKPPATLLKIASKGSSAGDLNSCETQKGCSDDATFGGTNFLGLGTGMSGQPETLTATSLSFTSDSDCQKPTTEDSTKPAINRARLVH</sequence>
<proteinExistence type="predicted"/>
<reference evidence="2" key="1">
    <citation type="submission" date="2013-02" db="EMBL/GenBank/DDBJ databases">
        <authorList>
            <person name="Cross G.A.M."/>
            <person name="Kim H.-S."/>
            <person name="Wickstead B."/>
        </authorList>
    </citation>
    <scope>NUCLEOTIDE SEQUENCE</scope>
    <source>
        <strain evidence="2">Lister 427</strain>
    </source>
</reference>
<organism evidence="2">
    <name type="scientific">Trypanosoma brucei</name>
    <dbReference type="NCBI Taxonomy" id="5691"/>
    <lineage>
        <taxon>Eukaryota</taxon>
        <taxon>Discoba</taxon>
        <taxon>Euglenozoa</taxon>
        <taxon>Kinetoplastea</taxon>
        <taxon>Metakinetoplastina</taxon>
        <taxon>Trypanosomatida</taxon>
        <taxon>Trypanosomatidae</taxon>
        <taxon>Trypanosoma</taxon>
    </lineage>
</organism>
<dbReference type="EMBL" id="KC611957">
    <property type="protein sequence ID" value="AGH59388.1"/>
    <property type="molecule type" value="Genomic_DNA"/>
</dbReference>
<feature type="non-terminal residue" evidence="2">
    <location>
        <position position="1"/>
    </location>
</feature>
<name>M4SST5_9TRYP</name>
<reference evidence="2" key="2">
    <citation type="journal article" date="2014" name="Mol. Biochem. Parasitol.">
        <title>Capturing the variant surface glycoprotein repertoire (the VSGnome) of Trypanosoma brucei Lister 427.</title>
        <authorList>
            <person name="Cross G.A."/>
            <person name="Kim H.S."/>
            <person name="Wickstead B."/>
        </authorList>
    </citation>
    <scope>NUCLEOTIDE SEQUENCE</scope>
    <source>
        <strain evidence="2">Lister 427</strain>
    </source>
</reference>
<evidence type="ECO:0000256" key="1">
    <source>
        <dbReference type="SAM" id="MobiDB-lite"/>
    </source>
</evidence>
<dbReference type="AlphaFoldDB" id="M4SST5"/>
<feature type="region of interest" description="Disordered" evidence="1">
    <location>
        <begin position="327"/>
        <end position="353"/>
    </location>
</feature>
<accession>M4SST5</accession>
<evidence type="ECO:0000313" key="2">
    <source>
        <dbReference type="EMBL" id="AGH59388.1"/>
    </source>
</evidence>
<feature type="compositionally biased region" description="Polar residues" evidence="1">
    <location>
        <begin position="327"/>
        <end position="336"/>
    </location>
</feature>
<dbReference type="VEuPathDB" id="TriTrypDB:Tb427_000569300"/>